<dbReference type="GO" id="GO:0016747">
    <property type="term" value="F:acyltransferase activity, transferring groups other than amino-acyl groups"/>
    <property type="evidence" value="ECO:0007669"/>
    <property type="project" value="InterPro"/>
</dbReference>
<dbReference type="InterPro" id="IPR052523">
    <property type="entry name" value="Trichothecene_AcTrans"/>
</dbReference>
<sequence length="205" mass="22989">MTQSEGEHRADYQRLAEALYAALRPDPFYAALEGGVAEPARARQAMLHYYEYSIREAVAHGLAVVPDEGDVGVSIWAVPLAPEQERELSRRKKEMIAHRMGDICLRIYAGICEVMAEATSRVTSNQDWYLSILGVDPEHQGRGLGAGLLEPVLERADRAGVATYLETFTPGNMPFYRRLGYRDVGRFHEPITDGPYWVMRRPPPG</sequence>
<dbReference type="RefSeq" id="WP_217898303.1">
    <property type="nucleotide sequence ID" value="NZ_FZOY01000004.1"/>
</dbReference>
<dbReference type="Pfam" id="PF00583">
    <property type="entry name" value="Acetyltransf_1"/>
    <property type="match status" value="1"/>
</dbReference>
<dbReference type="Proteomes" id="UP000198426">
    <property type="component" value="Unassembled WGS sequence"/>
</dbReference>
<keyword evidence="2" id="KW-0808">Transferase</keyword>
<dbReference type="SUPFAM" id="SSF55729">
    <property type="entry name" value="Acyl-CoA N-acyltransferases (Nat)"/>
    <property type="match status" value="1"/>
</dbReference>
<dbReference type="PROSITE" id="PS51186">
    <property type="entry name" value="GNAT"/>
    <property type="match status" value="1"/>
</dbReference>
<dbReference type="InterPro" id="IPR000182">
    <property type="entry name" value="GNAT_dom"/>
</dbReference>
<dbReference type="EMBL" id="FZOY01000004">
    <property type="protein sequence ID" value="SNS94170.1"/>
    <property type="molecule type" value="Genomic_DNA"/>
</dbReference>
<organism evidence="2 3">
    <name type="scientific">Tropicimonas sediminicola</name>
    <dbReference type="NCBI Taxonomy" id="1031541"/>
    <lineage>
        <taxon>Bacteria</taxon>
        <taxon>Pseudomonadati</taxon>
        <taxon>Pseudomonadota</taxon>
        <taxon>Alphaproteobacteria</taxon>
        <taxon>Rhodobacterales</taxon>
        <taxon>Roseobacteraceae</taxon>
        <taxon>Tropicimonas</taxon>
    </lineage>
</organism>
<dbReference type="AlphaFoldDB" id="A0A239IKJ3"/>
<dbReference type="PANTHER" id="PTHR42791">
    <property type="entry name" value="GNAT FAMILY ACETYLTRANSFERASE"/>
    <property type="match status" value="1"/>
</dbReference>
<protein>
    <submittedName>
        <fullName evidence="2">Acetyltransferase (GNAT) family protein</fullName>
    </submittedName>
</protein>
<name>A0A239IKJ3_9RHOB</name>
<gene>
    <name evidence="2" type="ORF">SAMN05421757_104439</name>
</gene>
<evidence type="ECO:0000313" key="3">
    <source>
        <dbReference type="Proteomes" id="UP000198426"/>
    </source>
</evidence>
<evidence type="ECO:0000313" key="2">
    <source>
        <dbReference type="EMBL" id="SNS94170.1"/>
    </source>
</evidence>
<dbReference type="CDD" id="cd04301">
    <property type="entry name" value="NAT_SF"/>
    <property type="match status" value="1"/>
</dbReference>
<dbReference type="InterPro" id="IPR016181">
    <property type="entry name" value="Acyl_CoA_acyltransferase"/>
</dbReference>
<evidence type="ECO:0000259" key="1">
    <source>
        <dbReference type="PROSITE" id="PS51186"/>
    </source>
</evidence>
<keyword evidence="3" id="KW-1185">Reference proteome</keyword>
<feature type="domain" description="N-acetyltransferase" evidence="1">
    <location>
        <begin position="62"/>
        <end position="204"/>
    </location>
</feature>
<dbReference type="Gene3D" id="3.40.630.30">
    <property type="match status" value="1"/>
</dbReference>
<proteinExistence type="predicted"/>
<dbReference type="PANTHER" id="PTHR42791:SF1">
    <property type="entry name" value="N-ACETYLTRANSFERASE DOMAIN-CONTAINING PROTEIN"/>
    <property type="match status" value="1"/>
</dbReference>
<reference evidence="2 3" key="1">
    <citation type="submission" date="2017-06" db="EMBL/GenBank/DDBJ databases">
        <authorList>
            <person name="Kim H.J."/>
            <person name="Triplett B.A."/>
        </authorList>
    </citation>
    <scope>NUCLEOTIDE SEQUENCE [LARGE SCALE GENOMIC DNA]</scope>
    <source>
        <strain evidence="2 3">DSM 29339</strain>
    </source>
</reference>
<accession>A0A239IKJ3</accession>